<dbReference type="KEGG" id="aup:AsAng_0050110"/>
<dbReference type="AlphaFoldDB" id="A0A916DVZ1"/>
<evidence type="ECO:0000313" key="2">
    <source>
        <dbReference type="Proteomes" id="UP001060919"/>
    </source>
</evidence>
<organism evidence="1 2">
    <name type="scientific">Aureispira anguillae</name>
    <dbReference type="NCBI Taxonomy" id="2864201"/>
    <lineage>
        <taxon>Bacteria</taxon>
        <taxon>Pseudomonadati</taxon>
        <taxon>Bacteroidota</taxon>
        <taxon>Saprospiria</taxon>
        <taxon>Saprospirales</taxon>
        <taxon>Saprospiraceae</taxon>
        <taxon>Aureispira</taxon>
    </lineage>
</organism>
<keyword evidence="2" id="KW-1185">Reference proteome</keyword>
<dbReference type="RefSeq" id="WP_264789454.1">
    <property type="nucleotide sequence ID" value="NZ_AP026867.1"/>
</dbReference>
<gene>
    <name evidence="1" type="ORF">AsAng_0050110</name>
</gene>
<protein>
    <submittedName>
        <fullName evidence="1">Uncharacterized protein</fullName>
    </submittedName>
</protein>
<proteinExistence type="predicted"/>
<name>A0A916DVZ1_9BACT</name>
<evidence type="ECO:0000313" key="1">
    <source>
        <dbReference type="EMBL" id="BDS14232.1"/>
    </source>
</evidence>
<dbReference type="EMBL" id="AP026867">
    <property type="protein sequence ID" value="BDS14232.1"/>
    <property type="molecule type" value="Genomic_DNA"/>
</dbReference>
<reference evidence="1" key="1">
    <citation type="submission" date="2022-09" db="EMBL/GenBank/DDBJ databases">
        <title>Aureispira anguillicida sp. nov., isolated from Leptocephalus of Japanese eel Anguilla japonica.</title>
        <authorList>
            <person name="Yuasa K."/>
            <person name="Mekata T."/>
            <person name="Ikunari K."/>
        </authorList>
    </citation>
    <scope>NUCLEOTIDE SEQUENCE</scope>
    <source>
        <strain evidence="1">EL160426</strain>
    </source>
</reference>
<dbReference type="Proteomes" id="UP001060919">
    <property type="component" value="Chromosome"/>
</dbReference>
<accession>A0A916DVZ1</accession>
<sequence>MREYRSKFEGLISELKNNSKINLLEGFVGEKRSVQAIREEQERLNLPILPPSYLEFYAAVGSGIKISWECNLLKNNIARFECDQRNAISGVIDILPFPNLGISHPKVNSKCYYRHFEAEELEDIPFFRLIETWNNVVNIGWLIDREKNEIEDELYYLANNSDGFGFPSLSLNHYLDTLLKYRGFSNWQYPFLMKNTEKIEHYIKQIF</sequence>